<dbReference type="PANTHER" id="PTHR34206">
    <property type="entry name" value="OS06G0193300 PROTEIN"/>
    <property type="match status" value="1"/>
</dbReference>
<dbReference type="PANTHER" id="PTHR34206:SF1">
    <property type="entry name" value="OS10G0390701 PROTEIN"/>
    <property type="match status" value="1"/>
</dbReference>
<evidence type="ECO:0000313" key="2">
    <source>
        <dbReference type="Proteomes" id="UP001161247"/>
    </source>
</evidence>
<dbReference type="Proteomes" id="UP001161247">
    <property type="component" value="Chromosome 7"/>
</dbReference>
<gene>
    <name evidence="1" type="ORF">OLC1_LOCUS21232</name>
</gene>
<evidence type="ECO:0000313" key="1">
    <source>
        <dbReference type="EMBL" id="CAI9114497.1"/>
    </source>
</evidence>
<organism evidence="1 2">
    <name type="scientific">Oldenlandia corymbosa var. corymbosa</name>
    <dbReference type="NCBI Taxonomy" id="529605"/>
    <lineage>
        <taxon>Eukaryota</taxon>
        <taxon>Viridiplantae</taxon>
        <taxon>Streptophyta</taxon>
        <taxon>Embryophyta</taxon>
        <taxon>Tracheophyta</taxon>
        <taxon>Spermatophyta</taxon>
        <taxon>Magnoliopsida</taxon>
        <taxon>eudicotyledons</taxon>
        <taxon>Gunneridae</taxon>
        <taxon>Pentapetalae</taxon>
        <taxon>asterids</taxon>
        <taxon>lamiids</taxon>
        <taxon>Gentianales</taxon>
        <taxon>Rubiaceae</taxon>
        <taxon>Rubioideae</taxon>
        <taxon>Spermacoceae</taxon>
        <taxon>Hedyotis-Oldenlandia complex</taxon>
        <taxon>Oldenlandia</taxon>
    </lineage>
</organism>
<protein>
    <submittedName>
        <fullName evidence="1">OLC1v1015237C2</fullName>
    </submittedName>
</protein>
<dbReference type="EMBL" id="OX459124">
    <property type="protein sequence ID" value="CAI9114497.1"/>
    <property type="molecule type" value="Genomic_DNA"/>
</dbReference>
<reference evidence="1" key="1">
    <citation type="submission" date="2023-03" db="EMBL/GenBank/DDBJ databases">
        <authorList>
            <person name="Julca I."/>
        </authorList>
    </citation>
    <scope>NUCLEOTIDE SEQUENCE</scope>
</reference>
<proteinExistence type="predicted"/>
<name>A0AAV1E4Z2_OLDCO</name>
<accession>A0AAV1E4Z2</accession>
<sequence length="139" mass="15577">MAATAALLNPIVIKKPAFLSANFSIRPSLTSSRRKRKVVIMMMGNCNSDHQISVSTSTLQIRLPSTRNKVFEDASKGIVCYRDENGEITCEGIDEGPRFCHSSSASISNNNTIQREADIMDLLRRSSIQMMMEDFRFIN</sequence>
<dbReference type="AlphaFoldDB" id="A0AAV1E4Z2"/>
<keyword evidence="2" id="KW-1185">Reference proteome</keyword>